<evidence type="ECO:0000313" key="1">
    <source>
        <dbReference type="EMBL" id="KAJ9113519.1"/>
    </source>
</evidence>
<proteinExistence type="predicted"/>
<comment type="caution">
    <text evidence="1">The sequence shown here is derived from an EMBL/GenBank/DDBJ whole genome shotgun (WGS) entry which is preliminary data.</text>
</comment>
<name>A0ACC2WQS2_9TREE</name>
<accession>A0ACC2WQS2</accession>
<gene>
    <name evidence="1" type="ORF">QFC20_001870</name>
</gene>
<reference evidence="1" key="1">
    <citation type="submission" date="2023-04" db="EMBL/GenBank/DDBJ databases">
        <title>Draft Genome sequencing of Naganishia species isolated from polar environments using Oxford Nanopore Technology.</title>
        <authorList>
            <person name="Leo P."/>
            <person name="Venkateswaran K."/>
        </authorList>
    </citation>
    <scope>NUCLEOTIDE SEQUENCE</scope>
    <source>
        <strain evidence="1">MNA-CCFEE 5262</strain>
    </source>
</reference>
<dbReference type="EMBL" id="JASBWS010000012">
    <property type="protein sequence ID" value="KAJ9113519.1"/>
    <property type="molecule type" value="Genomic_DNA"/>
</dbReference>
<sequence length="216" mass="23856">MVIRQFTPAGTSAILFWIKASEWKKAPDLVFHECNKNGPVVGSAIMRRHDHEMTLRLGGNGTLDDHSAGGGLATMKQDKKHHDSAYTLAIPTASTSQQRLYRSHRTQSSKDGVQGLAAKLAYYNWTITNVRREKVGLYLENPRSGISLLRGKLRLNPDTLDQLDDVLSLLLGLMAIIERTQRTRRHLNLAPALNTIPASPTAGPRTVSKAPLEDTV</sequence>
<dbReference type="Proteomes" id="UP001230649">
    <property type="component" value="Unassembled WGS sequence"/>
</dbReference>
<organism evidence="1 2">
    <name type="scientific">Naganishia adeliensis</name>
    <dbReference type="NCBI Taxonomy" id="92952"/>
    <lineage>
        <taxon>Eukaryota</taxon>
        <taxon>Fungi</taxon>
        <taxon>Dikarya</taxon>
        <taxon>Basidiomycota</taxon>
        <taxon>Agaricomycotina</taxon>
        <taxon>Tremellomycetes</taxon>
        <taxon>Filobasidiales</taxon>
        <taxon>Filobasidiaceae</taxon>
        <taxon>Naganishia</taxon>
    </lineage>
</organism>
<evidence type="ECO:0000313" key="2">
    <source>
        <dbReference type="Proteomes" id="UP001230649"/>
    </source>
</evidence>
<keyword evidence="2" id="KW-1185">Reference proteome</keyword>
<protein>
    <submittedName>
        <fullName evidence="1">Uncharacterized protein</fullName>
    </submittedName>
</protein>